<keyword evidence="5" id="KW-0444">Lipid biosynthesis</keyword>
<evidence type="ECO:0000256" key="1">
    <source>
        <dbReference type="ARBA" id="ARBA00001947"/>
    </source>
</evidence>
<keyword evidence="10" id="KW-0443">Lipid metabolism</keyword>
<dbReference type="InterPro" id="IPR015870">
    <property type="entry name" value="UDP-acyl_N-AcGlcN_deAcase_N"/>
</dbReference>
<evidence type="ECO:0000256" key="5">
    <source>
        <dbReference type="ARBA" id="ARBA00022516"/>
    </source>
</evidence>
<dbReference type="Gene3D" id="3.30.1700.10">
    <property type="entry name" value="lpxc deacetylase, domain 2"/>
    <property type="match status" value="1"/>
</dbReference>
<dbReference type="GO" id="GO:0005739">
    <property type="term" value="C:mitochondrion"/>
    <property type="evidence" value="ECO:0007669"/>
    <property type="project" value="UniProtKB-ARBA"/>
</dbReference>
<dbReference type="NCBIfam" id="TIGR00325">
    <property type="entry name" value="lpxC"/>
    <property type="match status" value="1"/>
</dbReference>
<comment type="cofactor">
    <cofactor evidence="1">
        <name>Zn(2+)</name>
        <dbReference type="ChEBI" id="CHEBI:29105"/>
    </cofactor>
</comment>
<sequence length="315" mass="34301">MNRLKQALGASSSAISWKPTGKLQQTISSKIEKSGKTLHSGDTSTVKLLPALAGEGRYFIYGDTKIPAKIDFTKESPLCTTLSRNGIRVRTVEHLLSALEALNVDNCRIEVTGADEVPLLDGSAKEWVEAVENTGLSVCKDDSGNTKEKLAPFIIEPVHVWKNDSFIAAFPSPKSCISYGINFPQVPAIGCQWVSSVNMDDESFYVKEIASARTFCVYEEVERLREAGLIKGGSAENAIVCSVSEGWLNPPLRFSDEPCRHKVLDLVGDLSLLAEDGNQGFPVGHIVAYKGGHSLHSEFVRRLMGISLEEVSARC</sequence>
<evidence type="ECO:0000256" key="4">
    <source>
        <dbReference type="ARBA" id="ARBA00012745"/>
    </source>
</evidence>
<comment type="pathway">
    <text evidence="2">Glycolipid biosynthesis; lipid IV(A) biosynthesis; lipid IV(A) from (3R)-3-hydroxytetradecanoyl-[acyl-carrier-protein] and UDP-N-acetyl-alpha-D-glucosamine: step 2/6.</text>
</comment>
<dbReference type="InterPro" id="IPR011334">
    <property type="entry name" value="UDP-acyl_GlcNac_deAcase_C"/>
</dbReference>
<dbReference type="Pfam" id="PF03331">
    <property type="entry name" value="LpxC"/>
    <property type="match status" value="1"/>
</dbReference>
<keyword evidence="8" id="KW-0378">Hydrolase</keyword>
<keyword evidence="7" id="KW-0479">Metal-binding</keyword>
<organism evidence="13 14">
    <name type="scientific">Papaver somniferum</name>
    <name type="common">Opium poppy</name>
    <dbReference type="NCBI Taxonomy" id="3469"/>
    <lineage>
        <taxon>Eukaryota</taxon>
        <taxon>Viridiplantae</taxon>
        <taxon>Streptophyta</taxon>
        <taxon>Embryophyta</taxon>
        <taxon>Tracheophyta</taxon>
        <taxon>Spermatophyta</taxon>
        <taxon>Magnoliopsida</taxon>
        <taxon>Ranunculales</taxon>
        <taxon>Papaveraceae</taxon>
        <taxon>Papaveroideae</taxon>
        <taxon>Papaver</taxon>
    </lineage>
</organism>
<dbReference type="PANTHER" id="PTHR33694">
    <property type="entry name" value="UDP-3-O-ACYL-N-ACETYLGLUCOSAMINE DEACETYLASE 1, MITOCHONDRIAL-RELATED"/>
    <property type="match status" value="1"/>
</dbReference>
<evidence type="ECO:0000256" key="12">
    <source>
        <dbReference type="ARBA" id="ARBA00024987"/>
    </source>
</evidence>
<evidence type="ECO:0000256" key="3">
    <source>
        <dbReference type="ARBA" id="ARBA00006170"/>
    </source>
</evidence>
<dbReference type="OMA" id="IVFYRSD"/>
<dbReference type="Gramene" id="RZC61756">
    <property type="protein sequence ID" value="RZC61756"/>
    <property type="gene ID" value="C5167_023549"/>
</dbReference>
<dbReference type="GO" id="GO:0103117">
    <property type="term" value="F:UDP-3-O-acyl-N-acetylglucosamine deacetylase activity"/>
    <property type="evidence" value="ECO:0007669"/>
    <property type="project" value="UniProtKB-EC"/>
</dbReference>
<dbReference type="SUPFAM" id="SSF54211">
    <property type="entry name" value="Ribosomal protein S5 domain 2-like"/>
    <property type="match status" value="2"/>
</dbReference>
<evidence type="ECO:0000313" key="14">
    <source>
        <dbReference type="Proteomes" id="UP000316621"/>
    </source>
</evidence>
<dbReference type="AlphaFoldDB" id="A0A4Y7JMF8"/>
<comment type="similarity">
    <text evidence="3">Belongs to the LpxC family.</text>
</comment>
<reference evidence="13 14" key="1">
    <citation type="journal article" date="2018" name="Science">
        <title>The opium poppy genome and morphinan production.</title>
        <authorList>
            <person name="Guo L."/>
            <person name="Winzer T."/>
            <person name="Yang X."/>
            <person name="Li Y."/>
            <person name="Ning Z."/>
            <person name="He Z."/>
            <person name="Teodor R."/>
            <person name="Lu Y."/>
            <person name="Bowser T.A."/>
            <person name="Graham I.A."/>
            <person name="Ye K."/>
        </authorList>
    </citation>
    <scope>NUCLEOTIDE SEQUENCE [LARGE SCALE GENOMIC DNA]</scope>
    <source>
        <strain evidence="14">cv. HN1</strain>
        <tissue evidence="13">Leaves</tissue>
    </source>
</reference>
<dbReference type="EMBL" id="CM010719">
    <property type="protein sequence ID" value="RZC61756.1"/>
    <property type="molecule type" value="Genomic_DNA"/>
</dbReference>
<comment type="catalytic activity">
    <reaction evidence="11">
        <text>a UDP-3-O-[(3R)-3-hydroxyacyl]-N-acetyl-alpha-D-glucosamine + H2O = a UDP-3-O-[(3R)-3-hydroxyacyl]-alpha-D-glucosamine + acetate</text>
        <dbReference type="Rhea" id="RHEA:67816"/>
        <dbReference type="ChEBI" id="CHEBI:15377"/>
        <dbReference type="ChEBI" id="CHEBI:30089"/>
        <dbReference type="ChEBI" id="CHEBI:137740"/>
        <dbReference type="ChEBI" id="CHEBI:173225"/>
        <dbReference type="EC" id="3.5.1.108"/>
    </reaction>
</comment>
<evidence type="ECO:0000256" key="9">
    <source>
        <dbReference type="ARBA" id="ARBA00022833"/>
    </source>
</evidence>
<dbReference type="GO" id="GO:0009245">
    <property type="term" value="P:lipid A biosynthetic process"/>
    <property type="evidence" value="ECO:0007669"/>
    <property type="project" value="UniProtKB-KW"/>
</dbReference>
<evidence type="ECO:0000256" key="2">
    <source>
        <dbReference type="ARBA" id="ARBA00005002"/>
    </source>
</evidence>
<protein>
    <recommendedName>
        <fullName evidence="4">UDP-3-O-acyl-N-acetylglucosamine deacetylase</fullName>
        <ecNumber evidence="4">3.5.1.108</ecNumber>
    </recommendedName>
</protein>
<name>A0A4Y7JMF8_PAPSO</name>
<keyword evidence="9" id="KW-0862">Zinc</keyword>
<evidence type="ECO:0000313" key="13">
    <source>
        <dbReference type="EMBL" id="RZC61756.1"/>
    </source>
</evidence>
<evidence type="ECO:0000256" key="11">
    <source>
        <dbReference type="ARBA" id="ARBA00024535"/>
    </source>
</evidence>
<dbReference type="HAMAP" id="MF_00388">
    <property type="entry name" value="LpxC"/>
    <property type="match status" value="1"/>
</dbReference>
<evidence type="ECO:0000256" key="8">
    <source>
        <dbReference type="ARBA" id="ARBA00022801"/>
    </source>
</evidence>
<dbReference type="STRING" id="3469.A0A4Y7JMF8"/>
<evidence type="ECO:0000256" key="6">
    <source>
        <dbReference type="ARBA" id="ARBA00022556"/>
    </source>
</evidence>
<dbReference type="EC" id="3.5.1.108" evidence="4"/>
<comment type="function">
    <text evidence="12">Involved in the biosynthesis of lipid A, a phosphorylated glycolipid that in bacteria anchors the lipopolysaccharide to the outer membrane of the cell. Lipid A-like molecules in plants may serve as structural components of the outer membranes of mitochondria and/or chloroplasts, or may be involved in signal transduction or plant defense responses.</text>
</comment>
<gene>
    <name evidence="13" type="ORF">C5167_023549</name>
</gene>
<dbReference type="Proteomes" id="UP000316621">
    <property type="component" value="Chromosome 5"/>
</dbReference>
<evidence type="ECO:0000256" key="7">
    <source>
        <dbReference type="ARBA" id="ARBA00022723"/>
    </source>
</evidence>
<dbReference type="InterPro" id="IPR004463">
    <property type="entry name" value="UDP-acyl_GlcNac_deAcase"/>
</dbReference>
<keyword evidence="14" id="KW-1185">Reference proteome</keyword>
<dbReference type="GO" id="GO:2001289">
    <property type="term" value="P:lipid X metabolic process"/>
    <property type="evidence" value="ECO:0007669"/>
    <property type="project" value="UniProtKB-ARBA"/>
</dbReference>
<dbReference type="UniPathway" id="UPA00359">
    <property type="reaction ID" value="UER00478"/>
</dbReference>
<proteinExistence type="inferred from homology"/>
<dbReference type="InterPro" id="IPR020568">
    <property type="entry name" value="Ribosomal_Su5_D2-typ_SF"/>
</dbReference>
<keyword evidence="6" id="KW-0441">Lipid A biosynthesis</keyword>
<dbReference type="Gene3D" id="3.30.230.20">
    <property type="entry name" value="lpxc deacetylase, domain 1"/>
    <property type="match status" value="1"/>
</dbReference>
<dbReference type="GO" id="GO:0046872">
    <property type="term" value="F:metal ion binding"/>
    <property type="evidence" value="ECO:0007669"/>
    <property type="project" value="UniProtKB-KW"/>
</dbReference>
<dbReference type="OrthoDB" id="10265200at2759"/>
<dbReference type="PANTHER" id="PTHR33694:SF1">
    <property type="entry name" value="UDP-3-O-ACYL-N-ACETYLGLUCOSAMINE DEACETYLASE 1, MITOCHONDRIAL-RELATED"/>
    <property type="match status" value="1"/>
</dbReference>
<dbReference type="GO" id="GO:0016020">
    <property type="term" value="C:membrane"/>
    <property type="evidence" value="ECO:0007669"/>
    <property type="project" value="GOC"/>
</dbReference>
<evidence type="ECO:0000256" key="10">
    <source>
        <dbReference type="ARBA" id="ARBA00023098"/>
    </source>
</evidence>
<accession>A0A4Y7JMF8</accession>